<dbReference type="InterPro" id="IPR013094">
    <property type="entry name" value="AB_hydrolase_3"/>
</dbReference>
<dbReference type="InterPro" id="IPR050300">
    <property type="entry name" value="GDXG_lipolytic_enzyme"/>
</dbReference>
<evidence type="ECO:0000313" key="4">
    <source>
        <dbReference type="EMBL" id="AGB17108.1"/>
    </source>
</evidence>
<dbReference type="PANTHER" id="PTHR48081:SF8">
    <property type="entry name" value="ALPHA_BETA HYDROLASE FOLD-3 DOMAIN-CONTAINING PROTEIN-RELATED"/>
    <property type="match status" value="1"/>
</dbReference>
<dbReference type="Pfam" id="PF07859">
    <property type="entry name" value="Abhydrolase_3"/>
    <property type="match status" value="1"/>
</dbReference>
<organism evidence="4 5">
    <name type="scientific">Halovivax ruber (strain DSM 18193 / JCM 13892 / XH-70)</name>
    <dbReference type="NCBI Taxonomy" id="797302"/>
    <lineage>
        <taxon>Archaea</taxon>
        <taxon>Methanobacteriati</taxon>
        <taxon>Methanobacteriota</taxon>
        <taxon>Stenosarchaea group</taxon>
        <taxon>Halobacteria</taxon>
        <taxon>Halobacteriales</taxon>
        <taxon>Natrialbaceae</taxon>
        <taxon>Halovivax</taxon>
    </lineage>
</organism>
<sequence length="360" mass="38487">MCTIAGEVSDLCAGKPSESSVPGGGLIYQSADVPRMDETAVESSEHDEPHRESTDELDPELAAVVADIQAAGVPQWSALSVASARRIEDEVFSGGASPDLRTVRDLRIDGPGGDLSIRVYRPDRENPPTLVFTHGGGWTLGTLDSSDNICRELASRAGALVLSVDYRLAPEHPFPAATDDAYAALQWAAAHAAELGGDPDRLGVVGTSAGGNLAAASAIRARDAGFDLDGQFLLYPMTDRRFDRPSYDEHGDGPLLTEADVRWFWDQYLRSPVDEHNPFATVCRTPDLAGVAPATVVTAGHDVLRDEGAAYAERLADHGVAVDHDHYPSMTHGFLSLTDSVSRADEAMDALAEAIREWVE</sequence>
<dbReference type="FunFam" id="3.40.50.1820:FF:000089">
    <property type="entry name" value="Alpha/beta hydrolase"/>
    <property type="match status" value="1"/>
</dbReference>
<evidence type="ECO:0000256" key="1">
    <source>
        <dbReference type="ARBA" id="ARBA00022801"/>
    </source>
</evidence>
<evidence type="ECO:0000259" key="3">
    <source>
        <dbReference type="Pfam" id="PF07859"/>
    </source>
</evidence>
<protein>
    <submittedName>
        <fullName evidence="4">Esterase/lipase</fullName>
    </submittedName>
</protein>
<evidence type="ECO:0000256" key="2">
    <source>
        <dbReference type="SAM" id="MobiDB-lite"/>
    </source>
</evidence>
<name>L0IE41_HALRX</name>
<dbReference type="AlphaFoldDB" id="L0IE41"/>
<keyword evidence="5" id="KW-1185">Reference proteome</keyword>
<dbReference type="Proteomes" id="UP000010846">
    <property type="component" value="Chromosome"/>
</dbReference>
<dbReference type="PANTHER" id="PTHR48081">
    <property type="entry name" value="AB HYDROLASE SUPERFAMILY PROTEIN C4A8.06C"/>
    <property type="match status" value="1"/>
</dbReference>
<feature type="region of interest" description="Disordered" evidence="2">
    <location>
        <begin position="12"/>
        <end position="57"/>
    </location>
</feature>
<gene>
    <name evidence="4" type="ordered locus">Halru_2527</name>
</gene>
<dbReference type="GO" id="GO:0016787">
    <property type="term" value="F:hydrolase activity"/>
    <property type="evidence" value="ECO:0007669"/>
    <property type="project" value="UniProtKB-KW"/>
</dbReference>
<dbReference type="EMBL" id="CP003050">
    <property type="protein sequence ID" value="AGB17108.1"/>
    <property type="molecule type" value="Genomic_DNA"/>
</dbReference>
<feature type="compositionally biased region" description="Basic and acidic residues" evidence="2">
    <location>
        <begin position="34"/>
        <end position="54"/>
    </location>
</feature>
<accession>L0IE41</accession>
<reference evidence="4" key="1">
    <citation type="submission" date="2011-09" db="EMBL/GenBank/DDBJ databases">
        <title>Complete sequence of Halovivax ruber XH-70.</title>
        <authorList>
            <consortium name="US DOE Joint Genome Institute"/>
            <person name="Lucas S."/>
            <person name="Han J."/>
            <person name="Lapidus A."/>
            <person name="Cheng J.-F."/>
            <person name="Goodwin L."/>
            <person name="Pitluck S."/>
            <person name="Peters L."/>
            <person name="Mikhailova N."/>
            <person name="Davenport K."/>
            <person name="Detter J.C."/>
            <person name="Han C."/>
            <person name="Tapia R."/>
            <person name="Land M."/>
            <person name="Hauser L."/>
            <person name="Kyrpides N."/>
            <person name="Ivanova N."/>
            <person name="Pagani I."/>
            <person name="Sproer C."/>
            <person name="Anderson I."/>
            <person name="Woyke T."/>
        </authorList>
    </citation>
    <scope>NUCLEOTIDE SEQUENCE</scope>
    <source>
        <strain evidence="4">XH-70</strain>
    </source>
</reference>
<evidence type="ECO:0000313" key="5">
    <source>
        <dbReference type="Proteomes" id="UP000010846"/>
    </source>
</evidence>
<dbReference type="KEGG" id="hru:Halru_2527"/>
<dbReference type="eggNOG" id="arCOG02638">
    <property type="taxonomic scope" value="Archaea"/>
</dbReference>
<dbReference type="STRING" id="797302.Halru_2527"/>
<dbReference type="InterPro" id="IPR029058">
    <property type="entry name" value="AB_hydrolase_fold"/>
</dbReference>
<dbReference type="Gene3D" id="3.40.50.1820">
    <property type="entry name" value="alpha/beta hydrolase"/>
    <property type="match status" value="1"/>
</dbReference>
<dbReference type="SUPFAM" id="SSF53474">
    <property type="entry name" value="alpha/beta-Hydrolases"/>
    <property type="match status" value="1"/>
</dbReference>
<feature type="domain" description="Alpha/beta hydrolase fold-3" evidence="3">
    <location>
        <begin position="130"/>
        <end position="335"/>
    </location>
</feature>
<keyword evidence="1" id="KW-0378">Hydrolase</keyword>
<proteinExistence type="predicted"/>
<dbReference type="HOGENOM" id="CLU_012494_6_4_2"/>